<keyword evidence="1" id="KW-0732">Signal</keyword>
<name>A0A023G0T5_AMBTT</name>
<organism evidence="2">
    <name type="scientific">Amblyomma triste</name>
    <name type="common">Neotropical tick</name>
    <dbReference type="NCBI Taxonomy" id="251400"/>
    <lineage>
        <taxon>Eukaryota</taxon>
        <taxon>Metazoa</taxon>
        <taxon>Ecdysozoa</taxon>
        <taxon>Arthropoda</taxon>
        <taxon>Chelicerata</taxon>
        <taxon>Arachnida</taxon>
        <taxon>Acari</taxon>
        <taxon>Parasitiformes</taxon>
        <taxon>Ixodida</taxon>
        <taxon>Ixodoidea</taxon>
        <taxon>Ixodidae</taxon>
        <taxon>Amblyomminae</taxon>
        <taxon>Amblyomma</taxon>
    </lineage>
</organism>
<accession>A0A023G0T5</accession>
<feature type="chain" id="PRO_5001521473" evidence="1">
    <location>
        <begin position="22"/>
        <end position="77"/>
    </location>
</feature>
<protein>
    <submittedName>
        <fullName evidence="2">Putative secreted protein</fullName>
    </submittedName>
</protein>
<evidence type="ECO:0000256" key="1">
    <source>
        <dbReference type="SAM" id="SignalP"/>
    </source>
</evidence>
<reference evidence="2" key="1">
    <citation type="submission" date="2014-03" db="EMBL/GenBank/DDBJ databases">
        <title>The sialotranscriptome of Amblyomma triste, Amblyomma parvum and Amblyomma cajennense ticks, uncovered by 454-based RNA-seq.</title>
        <authorList>
            <person name="Garcia G.R."/>
            <person name="Gardinassi L.G."/>
            <person name="Ribeiro J.M."/>
            <person name="Anatriello E."/>
            <person name="Ferreira B.R."/>
            <person name="Moreira H.N."/>
            <person name="Mafra C."/>
            <person name="Olegario M.M."/>
            <person name="Szabo P.J."/>
            <person name="Miranda-Santos I.K."/>
            <person name="Maruyama S.R."/>
        </authorList>
    </citation>
    <scope>NUCLEOTIDE SEQUENCE</scope>
    <source>
        <strain evidence="2">Mato Grasso do Sul</strain>
        <tissue evidence="2">Salivary glands</tissue>
    </source>
</reference>
<sequence>MGIKRIDVVIWWCSSVGLTLAAPLGDLHSRRKFSSNTSAFSNCFLAIPDNGCSFYFFLSTCLLLSLKALFCGWPCSL</sequence>
<feature type="signal peptide" evidence="1">
    <location>
        <begin position="1"/>
        <end position="21"/>
    </location>
</feature>
<dbReference type="EMBL" id="GBBM01008016">
    <property type="protein sequence ID" value="JAC27402.1"/>
    <property type="molecule type" value="mRNA"/>
</dbReference>
<dbReference type="AlphaFoldDB" id="A0A023G0T5"/>
<evidence type="ECO:0000313" key="2">
    <source>
        <dbReference type="EMBL" id="JAC27402.1"/>
    </source>
</evidence>
<proteinExistence type="evidence at transcript level"/>